<keyword evidence="5" id="KW-1185">Reference proteome</keyword>
<dbReference type="InterPro" id="IPR027417">
    <property type="entry name" value="P-loop_NTPase"/>
</dbReference>
<proteinExistence type="inferred from homology"/>
<dbReference type="NCBIfam" id="TIGR00368">
    <property type="entry name" value="YifB family Mg chelatase-like AAA ATPase"/>
    <property type="match status" value="1"/>
</dbReference>
<dbReference type="InterPro" id="IPR025158">
    <property type="entry name" value="Mg_chelat-rel_C"/>
</dbReference>
<evidence type="ECO:0000313" key="4">
    <source>
        <dbReference type="EMBL" id="AUD77726.1"/>
    </source>
</evidence>
<dbReference type="SMART" id="SM00382">
    <property type="entry name" value="AAA"/>
    <property type="match status" value="1"/>
</dbReference>
<dbReference type="GO" id="GO:0008233">
    <property type="term" value="F:peptidase activity"/>
    <property type="evidence" value="ECO:0007669"/>
    <property type="project" value="UniProtKB-KW"/>
</dbReference>
<dbReference type="RefSeq" id="WP_106645650.1">
    <property type="nucleotide sequence ID" value="NZ_BMGO01000001.1"/>
</dbReference>
<dbReference type="InterPro" id="IPR020568">
    <property type="entry name" value="Ribosomal_Su5_D2-typ_SF"/>
</dbReference>
<comment type="similarity">
    <text evidence="1">Belongs to the Mg-chelatase subunits D/I family. ComM subfamily.</text>
</comment>
<dbReference type="InterPro" id="IPR003593">
    <property type="entry name" value="AAA+_ATPase"/>
</dbReference>
<keyword evidence="4" id="KW-0378">Hydrolase</keyword>
<dbReference type="Pfam" id="PF13541">
    <property type="entry name" value="ChlI"/>
    <property type="match status" value="1"/>
</dbReference>
<dbReference type="OrthoDB" id="9813147at2"/>
<evidence type="ECO:0000313" key="5">
    <source>
        <dbReference type="Proteomes" id="UP000232693"/>
    </source>
</evidence>
<accession>A0A2K9ABH3</accession>
<dbReference type="SUPFAM" id="SSF52540">
    <property type="entry name" value="P-loop containing nucleoside triphosphate hydrolases"/>
    <property type="match status" value="1"/>
</dbReference>
<sequence>MSLAIVYSRAGVGIEAPLVTVEVHLSHGLPSLNIVGLPEAAVKESKDRVRSAIINSNFEFPARRITINLAPADLPKEGGRFDLPIALGILAASGQLPSDYLPNYEFIGELALTGELRPVKGVLPVALACTEDKRTLVVPEANSAEAGLVPSVQAVHAKHLLDVCQSLMRNTPLPECINDAVVNDYDFDMDMSDVIAQESAKRALTIAAAGKHHLLFIGPPGTGKSMLASRMQTILSPMTEQEAKESASIYSVSHFGFDASQFFVRKYRAPHHSCSAPALIGGGSHPKPGEISLSHNGVLFLDELTEFSRQVLDNLREPLESGKVTISRAAHQAEYPANFMFLAATNPCPCGHYGNPKGSCRCTPDVIRRYLGKISGPLLDRIDMQVEVPLLSQQELTNGKPKDSNPRETSEFLRQRVIECQSAQYQRQGKLNGQLQAGEIDEHCLLSDSAKTLLNKALEQLNLSARSYHRIIKVSRTIADLSGEDMIQPQHISETLNYRKIERYLAQLP</sequence>
<evidence type="ECO:0000256" key="3">
    <source>
        <dbReference type="ARBA" id="ARBA00022840"/>
    </source>
</evidence>
<dbReference type="Gene3D" id="3.30.230.10">
    <property type="match status" value="1"/>
</dbReference>
<dbReference type="NCBIfam" id="NF007365">
    <property type="entry name" value="PRK09862.1"/>
    <property type="match status" value="1"/>
</dbReference>
<dbReference type="GO" id="GO:0006508">
    <property type="term" value="P:proteolysis"/>
    <property type="evidence" value="ECO:0007669"/>
    <property type="project" value="UniProtKB-KW"/>
</dbReference>
<organism evidence="4 5">
    <name type="scientific">Kangiella profundi</name>
    <dbReference type="NCBI Taxonomy" id="1561924"/>
    <lineage>
        <taxon>Bacteria</taxon>
        <taxon>Pseudomonadati</taxon>
        <taxon>Pseudomonadota</taxon>
        <taxon>Gammaproteobacteria</taxon>
        <taxon>Kangiellales</taxon>
        <taxon>Kangiellaceae</taxon>
        <taxon>Kangiella</taxon>
    </lineage>
</organism>
<evidence type="ECO:0000256" key="1">
    <source>
        <dbReference type="ARBA" id="ARBA00006354"/>
    </source>
</evidence>
<dbReference type="InterPro" id="IPR000523">
    <property type="entry name" value="Mg_chelatse_chII-like_cat_dom"/>
</dbReference>
<dbReference type="AlphaFoldDB" id="A0A2K9ABH3"/>
<reference evidence="4 5" key="1">
    <citation type="submission" date="2017-12" db="EMBL/GenBank/DDBJ databases">
        <title>Kangiella profundi FT102 completed genome.</title>
        <authorList>
            <person name="Xu J."/>
            <person name="Wang J."/>
            <person name="Lu Y."/>
        </authorList>
    </citation>
    <scope>NUCLEOTIDE SEQUENCE [LARGE SCALE GENOMIC DNA]</scope>
    <source>
        <strain evidence="4 5">FT102</strain>
    </source>
</reference>
<dbReference type="PANTHER" id="PTHR32039">
    <property type="entry name" value="MAGNESIUM-CHELATASE SUBUNIT CHLI"/>
    <property type="match status" value="1"/>
</dbReference>
<dbReference type="Gene3D" id="3.40.50.300">
    <property type="entry name" value="P-loop containing nucleotide triphosphate hydrolases"/>
    <property type="match status" value="1"/>
</dbReference>
<name>A0A2K9ABH3_9GAMM</name>
<dbReference type="InterPro" id="IPR014721">
    <property type="entry name" value="Ribsml_uS5_D2-typ_fold_subgr"/>
</dbReference>
<dbReference type="PRINTS" id="PR01657">
    <property type="entry name" value="MCMFAMILY"/>
</dbReference>
<dbReference type="GO" id="GO:0003677">
    <property type="term" value="F:DNA binding"/>
    <property type="evidence" value="ECO:0007669"/>
    <property type="project" value="InterPro"/>
</dbReference>
<protein>
    <submittedName>
        <fullName evidence="4">ATP-dependent protease</fullName>
    </submittedName>
</protein>
<keyword evidence="4" id="KW-0645">Protease</keyword>
<dbReference type="InterPro" id="IPR001208">
    <property type="entry name" value="MCM_dom"/>
</dbReference>
<gene>
    <name evidence="4" type="ORF">CW740_00135</name>
</gene>
<dbReference type="SUPFAM" id="SSF54211">
    <property type="entry name" value="Ribosomal protein S5 domain 2-like"/>
    <property type="match status" value="1"/>
</dbReference>
<dbReference type="InterPro" id="IPR004482">
    <property type="entry name" value="Mg_chelat-rel"/>
</dbReference>
<dbReference type="InterPro" id="IPR045006">
    <property type="entry name" value="CHLI-like"/>
</dbReference>
<evidence type="ECO:0000256" key="2">
    <source>
        <dbReference type="ARBA" id="ARBA00022741"/>
    </source>
</evidence>
<dbReference type="KEGG" id="kpd:CW740_00135"/>
<keyword evidence="2" id="KW-0547">Nucleotide-binding</keyword>
<dbReference type="PANTHER" id="PTHR32039:SF7">
    <property type="entry name" value="COMPETENCE PROTEIN COMM"/>
    <property type="match status" value="1"/>
</dbReference>
<keyword evidence="3" id="KW-0067">ATP-binding</keyword>
<dbReference type="Proteomes" id="UP000232693">
    <property type="component" value="Chromosome"/>
</dbReference>
<dbReference type="GO" id="GO:0005524">
    <property type="term" value="F:ATP binding"/>
    <property type="evidence" value="ECO:0007669"/>
    <property type="project" value="UniProtKB-KW"/>
</dbReference>
<dbReference type="EMBL" id="CP025120">
    <property type="protein sequence ID" value="AUD77726.1"/>
    <property type="molecule type" value="Genomic_DNA"/>
</dbReference>
<dbReference type="Pfam" id="PF13335">
    <property type="entry name" value="Mg_chelatase_C"/>
    <property type="match status" value="1"/>
</dbReference>
<dbReference type="CDD" id="cd00009">
    <property type="entry name" value="AAA"/>
    <property type="match status" value="1"/>
</dbReference>
<dbReference type="Pfam" id="PF01078">
    <property type="entry name" value="Mg_chelatase"/>
    <property type="match status" value="1"/>
</dbReference>